<keyword evidence="3" id="KW-0663">Pyridoxal phosphate</keyword>
<dbReference type="SUPFAM" id="SSF50621">
    <property type="entry name" value="Alanine racemase C-terminal domain-like"/>
    <property type="match status" value="1"/>
</dbReference>
<gene>
    <name evidence="6" type="ORF">MNBD_ALPHA07-1007</name>
</gene>
<evidence type="ECO:0000256" key="3">
    <source>
        <dbReference type="ARBA" id="ARBA00022898"/>
    </source>
</evidence>
<evidence type="ECO:0000256" key="4">
    <source>
        <dbReference type="ARBA" id="ARBA00023239"/>
    </source>
</evidence>
<dbReference type="EMBL" id="UOEG01000065">
    <property type="protein sequence ID" value="VAV90848.1"/>
    <property type="molecule type" value="Genomic_DNA"/>
</dbReference>
<dbReference type="Pfam" id="PF02784">
    <property type="entry name" value="Orn_Arg_deC_N"/>
    <property type="match status" value="1"/>
</dbReference>
<dbReference type="SUPFAM" id="SSF51419">
    <property type="entry name" value="PLP-binding barrel"/>
    <property type="match status" value="1"/>
</dbReference>
<dbReference type="AlphaFoldDB" id="A0A3B0RRC4"/>
<dbReference type="Gene3D" id="2.40.37.10">
    <property type="entry name" value="Lyase, Ornithine Decarboxylase, Chain A, domain 1"/>
    <property type="match status" value="1"/>
</dbReference>
<dbReference type="HAMAP" id="MF_02120">
    <property type="entry name" value="LysA"/>
    <property type="match status" value="1"/>
</dbReference>
<dbReference type="NCBIfam" id="TIGR01048">
    <property type="entry name" value="lysA"/>
    <property type="match status" value="1"/>
</dbReference>
<protein>
    <submittedName>
        <fullName evidence="6">Diaminopimelate decarboxylase</fullName>
        <ecNumber evidence="6">4.1.1.20</ecNumber>
    </submittedName>
</protein>
<dbReference type="PANTHER" id="PTHR43727">
    <property type="entry name" value="DIAMINOPIMELATE DECARBOXYLASE"/>
    <property type="match status" value="1"/>
</dbReference>
<dbReference type="Gene3D" id="3.20.20.10">
    <property type="entry name" value="Alanine racemase"/>
    <property type="match status" value="1"/>
</dbReference>
<organism evidence="6">
    <name type="scientific">hydrothermal vent metagenome</name>
    <dbReference type="NCBI Taxonomy" id="652676"/>
    <lineage>
        <taxon>unclassified sequences</taxon>
        <taxon>metagenomes</taxon>
        <taxon>ecological metagenomes</taxon>
    </lineage>
</organism>
<dbReference type="GO" id="GO:0009089">
    <property type="term" value="P:lysine biosynthetic process via diaminopimelate"/>
    <property type="evidence" value="ECO:0007669"/>
    <property type="project" value="InterPro"/>
</dbReference>
<dbReference type="InterPro" id="IPR000183">
    <property type="entry name" value="Orn/DAP/Arg_de-COase"/>
</dbReference>
<accession>A0A3B0RRC4</accession>
<dbReference type="InterPro" id="IPR002986">
    <property type="entry name" value="DAP_deCOOHase_LysA"/>
</dbReference>
<keyword evidence="2" id="KW-0210">Decarboxylase</keyword>
<dbReference type="InterPro" id="IPR009006">
    <property type="entry name" value="Ala_racemase/Decarboxylase_C"/>
</dbReference>
<dbReference type="CDD" id="cd06828">
    <property type="entry name" value="PLPDE_III_DapDC"/>
    <property type="match status" value="1"/>
</dbReference>
<dbReference type="InterPro" id="IPR022644">
    <property type="entry name" value="De-COase2_N"/>
</dbReference>
<comment type="cofactor">
    <cofactor evidence="1">
        <name>pyridoxal 5'-phosphate</name>
        <dbReference type="ChEBI" id="CHEBI:597326"/>
    </cofactor>
</comment>
<evidence type="ECO:0000256" key="1">
    <source>
        <dbReference type="ARBA" id="ARBA00001933"/>
    </source>
</evidence>
<evidence type="ECO:0000259" key="5">
    <source>
        <dbReference type="Pfam" id="PF02784"/>
    </source>
</evidence>
<feature type="domain" description="Orn/DAP/Arg decarboxylase 2 N-terminal" evidence="5">
    <location>
        <begin position="35"/>
        <end position="281"/>
    </location>
</feature>
<dbReference type="PANTHER" id="PTHR43727:SF2">
    <property type="entry name" value="GROUP IV DECARBOXYLASE"/>
    <property type="match status" value="1"/>
</dbReference>
<sequence>MDHFLYKNGELFAEDVAIAEIAAEVGTPFYAYSTATLTRHFRLFDQALEGMPHLVCYAMKAASNQAILKTLADLGAGMDVVSGGEYARARAAGVPGDRIVFSGIGKTRGEMRMALVGGVRQVNIESEPEMAVLSEVALELGIAVPVTIRVNPDVDARTHAKIATGKSENKFGIPITRAREVYAMAAGLPGLEVIGIDVHIGSQLTELEPFRRAYEKLAELTGILRSEGHDIRRVVLGGGLGIPYKRSNEAPPLPTEYGALIKETLGHLGCEIEIEPGRLIAGNAGLMISRVIYVKSGEDRKFLILDGAMNDLIRPAMYEAHHEIIPVIEPAPGMEQEPYDIVGPVCESGDTFARARMMPPLKAGDLVAFRSAGAYGAVMASEYNTRPLIPEILVNEHQFAVIRPRPTYDEMINRDMIPPWLINPPS</sequence>
<dbReference type="PRINTS" id="PR01179">
    <property type="entry name" value="ODADCRBXLASE"/>
</dbReference>
<reference evidence="6" key="1">
    <citation type="submission" date="2018-06" db="EMBL/GenBank/DDBJ databases">
        <authorList>
            <person name="Zhirakovskaya E."/>
        </authorList>
    </citation>
    <scope>NUCLEOTIDE SEQUENCE</scope>
</reference>
<dbReference type="FunFam" id="3.20.20.10:FF:000003">
    <property type="entry name" value="Diaminopimelate decarboxylase"/>
    <property type="match status" value="1"/>
</dbReference>
<keyword evidence="4 6" id="KW-0456">Lyase</keyword>
<evidence type="ECO:0000256" key="2">
    <source>
        <dbReference type="ARBA" id="ARBA00022793"/>
    </source>
</evidence>
<name>A0A3B0RRC4_9ZZZZ</name>
<dbReference type="EC" id="4.1.1.20" evidence="6"/>
<evidence type="ECO:0000313" key="6">
    <source>
        <dbReference type="EMBL" id="VAV90848.1"/>
    </source>
</evidence>
<dbReference type="GO" id="GO:0008836">
    <property type="term" value="F:diaminopimelate decarboxylase activity"/>
    <property type="evidence" value="ECO:0007669"/>
    <property type="project" value="UniProtKB-EC"/>
</dbReference>
<dbReference type="InterPro" id="IPR029066">
    <property type="entry name" value="PLP-binding_barrel"/>
</dbReference>
<dbReference type="PRINTS" id="PR01181">
    <property type="entry name" value="DAPDCRBXLASE"/>
</dbReference>
<proteinExistence type="inferred from homology"/>